<protein>
    <submittedName>
        <fullName evidence="2">Uncharacterized protein</fullName>
    </submittedName>
</protein>
<keyword evidence="3" id="KW-1185">Reference proteome</keyword>
<evidence type="ECO:0000313" key="2">
    <source>
        <dbReference type="EMBL" id="GBP14616.1"/>
    </source>
</evidence>
<organism evidence="2 3">
    <name type="scientific">Eumeta variegata</name>
    <name type="common">Bagworm moth</name>
    <name type="synonym">Eumeta japonica</name>
    <dbReference type="NCBI Taxonomy" id="151549"/>
    <lineage>
        <taxon>Eukaryota</taxon>
        <taxon>Metazoa</taxon>
        <taxon>Ecdysozoa</taxon>
        <taxon>Arthropoda</taxon>
        <taxon>Hexapoda</taxon>
        <taxon>Insecta</taxon>
        <taxon>Pterygota</taxon>
        <taxon>Neoptera</taxon>
        <taxon>Endopterygota</taxon>
        <taxon>Lepidoptera</taxon>
        <taxon>Glossata</taxon>
        <taxon>Ditrysia</taxon>
        <taxon>Tineoidea</taxon>
        <taxon>Psychidae</taxon>
        <taxon>Oiketicinae</taxon>
        <taxon>Eumeta</taxon>
    </lineage>
</organism>
<name>A0A4C1TK99_EUMVA</name>
<dbReference type="AlphaFoldDB" id="A0A4C1TK99"/>
<reference evidence="2 3" key="1">
    <citation type="journal article" date="2019" name="Commun. Biol.">
        <title>The bagworm genome reveals a unique fibroin gene that provides high tensile strength.</title>
        <authorList>
            <person name="Kono N."/>
            <person name="Nakamura H."/>
            <person name="Ohtoshi R."/>
            <person name="Tomita M."/>
            <person name="Numata K."/>
            <person name="Arakawa K."/>
        </authorList>
    </citation>
    <scope>NUCLEOTIDE SEQUENCE [LARGE SCALE GENOMIC DNA]</scope>
</reference>
<gene>
    <name evidence="2" type="ORF">EVAR_93488_1</name>
</gene>
<feature type="compositionally biased region" description="Low complexity" evidence="1">
    <location>
        <begin position="14"/>
        <end position="25"/>
    </location>
</feature>
<feature type="region of interest" description="Disordered" evidence="1">
    <location>
        <begin position="14"/>
        <end position="36"/>
    </location>
</feature>
<evidence type="ECO:0000313" key="3">
    <source>
        <dbReference type="Proteomes" id="UP000299102"/>
    </source>
</evidence>
<dbReference type="EMBL" id="BGZK01000065">
    <property type="protein sequence ID" value="GBP14616.1"/>
    <property type="molecule type" value="Genomic_DNA"/>
</dbReference>
<comment type="caution">
    <text evidence="2">The sequence shown here is derived from an EMBL/GenBank/DDBJ whole genome shotgun (WGS) entry which is preliminary data.</text>
</comment>
<accession>A0A4C1TK99</accession>
<proteinExistence type="predicted"/>
<evidence type="ECO:0000256" key="1">
    <source>
        <dbReference type="SAM" id="MobiDB-lite"/>
    </source>
</evidence>
<dbReference type="Proteomes" id="UP000299102">
    <property type="component" value="Unassembled WGS sequence"/>
</dbReference>
<sequence length="237" mass="26595">MIARLDMTIRGSLRGAVRPGPRAGRSPLAGGRRDRSPVPPLSRFVIFREHIAIAYPPVHMTCIYYNRGGVVIHSHIACMGVRSRIFHTPFLAGADAGRRTYVALSRASSRREYDPDGPVVMALFQGIPEPAGDQEELSVSTPTSFSTVTAVCGSNGEVVSRRSVRTGETRRWRTSTVRKNYDDHSRMSAACAWYTDLRSYRIDRRGSRRVIAPPSRHNFICNSYAHHNDFVFIIKYD</sequence>